<dbReference type="EMBL" id="MK072245">
    <property type="protein sequence ID" value="AYV80612.1"/>
    <property type="molecule type" value="Genomic_DNA"/>
</dbReference>
<protein>
    <submittedName>
        <fullName evidence="1">2,3-bisphosphoglycerate-dependent phosphoglycerate mutase</fullName>
    </submittedName>
</protein>
<proteinExistence type="predicted"/>
<organism evidence="1">
    <name type="scientific">Harvfovirus sp</name>
    <dbReference type="NCBI Taxonomy" id="2487768"/>
    <lineage>
        <taxon>Viruses</taxon>
        <taxon>Varidnaviria</taxon>
        <taxon>Bamfordvirae</taxon>
        <taxon>Nucleocytoviricota</taxon>
        <taxon>Megaviricetes</taxon>
        <taxon>Imitervirales</taxon>
        <taxon>Mimiviridae</taxon>
        <taxon>Klosneuvirinae</taxon>
    </lineage>
</organism>
<reference evidence="1" key="1">
    <citation type="submission" date="2018-10" db="EMBL/GenBank/DDBJ databases">
        <title>Hidden diversity of soil giant viruses.</title>
        <authorList>
            <person name="Schulz F."/>
            <person name="Alteio L."/>
            <person name="Goudeau D."/>
            <person name="Ryan E.M."/>
            <person name="Malmstrom R.R."/>
            <person name="Blanchard J."/>
            <person name="Woyke T."/>
        </authorList>
    </citation>
    <scope>NUCLEOTIDE SEQUENCE</scope>
    <source>
        <strain evidence="1">HAV1</strain>
    </source>
</reference>
<dbReference type="GO" id="GO:0016791">
    <property type="term" value="F:phosphatase activity"/>
    <property type="evidence" value="ECO:0007669"/>
    <property type="project" value="TreeGrafter"/>
</dbReference>
<dbReference type="InterPro" id="IPR050275">
    <property type="entry name" value="PGM_Phosphatase"/>
</dbReference>
<dbReference type="PANTHER" id="PTHR48100:SF1">
    <property type="entry name" value="HISTIDINE PHOSPHATASE FAMILY PROTEIN-RELATED"/>
    <property type="match status" value="1"/>
</dbReference>
<dbReference type="Gene3D" id="3.40.50.1240">
    <property type="entry name" value="Phosphoglycerate mutase-like"/>
    <property type="match status" value="1"/>
</dbReference>
<dbReference type="InterPro" id="IPR029033">
    <property type="entry name" value="His_PPase_superfam"/>
</dbReference>
<dbReference type="SUPFAM" id="SSF53254">
    <property type="entry name" value="Phosphoglycerate mutase-like"/>
    <property type="match status" value="1"/>
</dbReference>
<dbReference type="InterPro" id="IPR013078">
    <property type="entry name" value="His_Pase_superF_clade-1"/>
</dbReference>
<accession>A0A3G5A0D1</accession>
<dbReference type="SMART" id="SM00855">
    <property type="entry name" value="PGAM"/>
    <property type="match status" value="1"/>
</dbReference>
<name>A0A3G5A0D1_9VIRU</name>
<dbReference type="CDD" id="cd07067">
    <property type="entry name" value="HP_PGM_like"/>
    <property type="match status" value="1"/>
</dbReference>
<gene>
    <name evidence="1" type="ORF">Harvfovirus3_57</name>
</gene>
<sequence>MVKEIYYIRHGESIFNANPDIDDTCGDSLTEKGKLECEELAKKLAHVKFDHVIVSPLLRALQTLKLSKVPHEKAIIINECREYKQNKCDFLSDEAIIYETENDIMERITKFKSLLEKYDGRIAVFTHADFIFYATAEKIDDEYFGTWLNNAEFLISYFM</sequence>
<dbReference type="Pfam" id="PF00300">
    <property type="entry name" value="His_Phos_1"/>
    <property type="match status" value="1"/>
</dbReference>
<evidence type="ECO:0000313" key="1">
    <source>
        <dbReference type="EMBL" id="AYV80612.1"/>
    </source>
</evidence>
<dbReference type="PANTHER" id="PTHR48100">
    <property type="entry name" value="BROAD-SPECIFICITY PHOSPHATASE YOR283W-RELATED"/>
    <property type="match status" value="1"/>
</dbReference>